<evidence type="ECO:0000259" key="3">
    <source>
        <dbReference type="Pfam" id="PF00370"/>
    </source>
</evidence>
<dbReference type="SUPFAM" id="SSF53067">
    <property type="entry name" value="Actin-like ATPase domain"/>
    <property type="match status" value="1"/>
</dbReference>
<evidence type="ECO:0000256" key="2">
    <source>
        <dbReference type="ARBA" id="ARBA00022777"/>
    </source>
</evidence>
<dbReference type="Gene3D" id="3.30.420.40">
    <property type="match status" value="2"/>
</dbReference>
<feature type="non-terminal residue" evidence="4">
    <location>
        <position position="255"/>
    </location>
</feature>
<dbReference type="GO" id="GO:0005975">
    <property type="term" value="P:carbohydrate metabolic process"/>
    <property type="evidence" value="ECO:0007669"/>
    <property type="project" value="InterPro"/>
</dbReference>
<dbReference type="InterPro" id="IPR050406">
    <property type="entry name" value="FGGY_Carb_Kinase"/>
</dbReference>
<sequence length="255" mass="27412">VDPKDIAAVGFASQGESFVPVDASGKPLRNTIVWLDNRAHDEAAAIEETFGRDRVYKTTGQPDVGPIWTACKILWIKNHEPDVFAATAKFCLVEDFLIHRLSGEFVSEFSVYSSSLVLDINRRALWPEMLEFIGVSADHFPELTESGSVVGTITAEAAAATGLSTETLVVTGAYDHAAGSIGAGVTHSGVMSETTGSAMAICAPVDKVAFDPQFRVPVHTHAISGKYFFNPYGETAGMVLKWFRDNLGQSEIAQA</sequence>
<feature type="non-terminal residue" evidence="4">
    <location>
        <position position="1"/>
    </location>
</feature>
<keyword evidence="2" id="KW-0418">Kinase</keyword>
<evidence type="ECO:0000256" key="1">
    <source>
        <dbReference type="ARBA" id="ARBA00022679"/>
    </source>
</evidence>
<gene>
    <name evidence="4" type="ORF">S03H2_54919</name>
</gene>
<dbReference type="Pfam" id="PF00370">
    <property type="entry name" value="FGGY_N"/>
    <property type="match status" value="1"/>
</dbReference>
<organism evidence="4">
    <name type="scientific">marine sediment metagenome</name>
    <dbReference type="NCBI Taxonomy" id="412755"/>
    <lineage>
        <taxon>unclassified sequences</taxon>
        <taxon>metagenomes</taxon>
        <taxon>ecological metagenomes</taxon>
    </lineage>
</organism>
<comment type="caution">
    <text evidence="4">The sequence shown here is derived from an EMBL/GenBank/DDBJ whole genome shotgun (WGS) entry which is preliminary data.</text>
</comment>
<evidence type="ECO:0000313" key="4">
    <source>
        <dbReference type="EMBL" id="GAH70575.1"/>
    </source>
</evidence>
<feature type="domain" description="Carbohydrate kinase FGGY N-terminal" evidence="3">
    <location>
        <begin position="1"/>
        <end position="182"/>
    </location>
</feature>
<dbReference type="GO" id="GO:0016301">
    <property type="term" value="F:kinase activity"/>
    <property type="evidence" value="ECO:0007669"/>
    <property type="project" value="UniProtKB-KW"/>
</dbReference>
<dbReference type="CDD" id="cd07773">
    <property type="entry name" value="ASKHA_NBD_FGGY_FK"/>
    <property type="match status" value="1"/>
</dbReference>
<proteinExistence type="predicted"/>
<accession>X1IMW2</accession>
<dbReference type="InterPro" id="IPR043129">
    <property type="entry name" value="ATPase_NBD"/>
</dbReference>
<dbReference type="AlphaFoldDB" id="X1IMW2"/>
<dbReference type="PANTHER" id="PTHR43095">
    <property type="entry name" value="SUGAR KINASE"/>
    <property type="match status" value="1"/>
</dbReference>
<name>X1IMW2_9ZZZZ</name>
<dbReference type="EMBL" id="BARU01035048">
    <property type="protein sequence ID" value="GAH70575.1"/>
    <property type="molecule type" value="Genomic_DNA"/>
</dbReference>
<keyword evidence="1" id="KW-0808">Transferase</keyword>
<reference evidence="4" key="1">
    <citation type="journal article" date="2014" name="Front. Microbiol.">
        <title>High frequency of phylogenetically diverse reductive dehalogenase-homologous genes in deep subseafloor sedimentary metagenomes.</title>
        <authorList>
            <person name="Kawai M."/>
            <person name="Futagami T."/>
            <person name="Toyoda A."/>
            <person name="Takaki Y."/>
            <person name="Nishi S."/>
            <person name="Hori S."/>
            <person name="Arai W."/>
            <person name="Tsubouchi T."/>
            <person name="Morono Y."/>
            <person name="Uchiyama I."/>
            <person name="Ito T."/>
            <person name="Fujiyama A."/>
            <person name="Inagaki F."/>
            <person name="Takami H."/>
        </authorList>
    </citation>
    <scope>NUCLEOTIDE SEQUENCE</scope>
    <source>
        <strain evidence="4">Expedition CK06-06</strain>
    </source>
</reference>
<protein>
    <recommendedName>
        <fullName evidence="3">Carbohydrate kinase FGGY N-terminal domain-containing protein</fullName>
    </recommendedName>
</protein>
<dbReference type="InterPro" id="IPR018484">
    <property type="entry name" value="FGGY_N"/>
</dbReference>